<dbReference type="PANTHER" id="PTHR33912:SF5">
    <property type="entry name" value="F22G5.17"/>
    <property type="match status" value="1"/>
</dbReference>
<keyword evidence="3" id="KW-1185">Reference proteome</keyword>
<gene>
    <name evidence="2" type="ORF">PRUPE_6G070600</name>
</gene>
<dbReference type="eggNOG" id="ENOG502S7WG">
    <property type="taxonomic scope" value="Eukaryota"/>
</dbReference>
<name>A0A251NLD7_PRUPE</name>
<dbReference type="InterPro" id="IPR040381">
    <property type="entry name" value="At4g14450-like"/>
</dbReference>
<feature type="region of interest" description="Disordered" evidence="1">
    <location>
        <begin position="63"/>
        <end position="87"/>
    </location>
</feature>
<dbReference type="Proteomes" id="UP000006882">
    <property type="component" value="Chromosome G6"/>
</dbReference>
<protein>
    <submittedName>
        <fullName evidence="2">Uncharacterized protein</fullName>
    </submittedName>
</protein>
<evidence type="ECO:0000313" key="2">
    <source>
        <dbReference type="EMBL" id="ONI00149.1"/>
    </source>
</evidence>
<dbReference type="Gramene" id="ONI00149">
    <property type="protein sequence ID" value="ONI00149"/>
    <property type="gene ID" value="PRUPE_6G070600"/>
</dbReference>
<feature type="region of interest" description="Disordered" evidence="1">
    <location>
        <begin position="1"/>
        <end position="24"/>
    </location>
</feature>
<evidence type="ECO:0000313" key="3">
    <source>
        <dbReference type="Proteomes" id="UP000006882"/>
    </source>
</evidence>
<dbReference type="EMBL" id="CM007656">
    <property type="protein sequence ID" value="ONI00149.1"/>
    <property type="molecule type" value="Genomic_DNA"/>
</dbReference>
<feature type="compositionally biased region" description="Polar residues" evidence="1">
    <location>
        <begin position="1"/>
        <end position="11"/>
    </location>
</feature>
<accession>A0A251NLD7</accession>
<evidence type="ECO:0000256" key="1">
    <source>
        <dbReference type="SAM" id="MobiDB-lite"/>
    </source>
</evidence>
<dbReference type="PANTHER" id="PTHR33912">
    <property type="entry name" value="OS01G0939400 PROTEIN"/>
    <property type="match status" value="1"/>
</dbReference>
<proteinExistence type="predicted"/>
<dbReference type="AlphaFoldDB" id="A0A251NLD7"/>
<organism evidence="2 3">
    <name type="scientific">Prunus persica</name>
    <name type="common">Peach</name>
    <name type="synonym">Amygdalus persica</name>
    <dbReference type="NCBI Taxonomy" id="3760"/>
    <lineage>
        <taxon>Eukaryota</taxon>
        <taxon>Viridiplantae</taxon>
        <taxon>Streptophyta</taxon>
        <taxon>Embryophyta</taxon>
        <taxon>Tracheophyta</taxon>
        <taxon>Spermatophyta</taxon>
        <taxon>Magnoliopsida</taxon>
        <taxon>eudicotyledons</taxon>
        <taxon>Gunneridae</taxon>
        <taxon>Pentapetalae</taxon>
        <taxon>rosids</taxon>
        <taxon>fabids</taxon>
        <taxon>Rosales</taxon>
        <taxon>Rosaceae</taxon>
        <taxon>Amygdaloideae</taxon>
        <taxon>Amygdaleae</taxon>
        <taxon>Prunus</taxon>
    </lineage>
</organism>
<sequence>MEICNTYNNVTGRGEGRGKAPTRLQQHAPACLQLDQTAGTASTNPLLDDASMAIPLLSPVLILSPQPMPESSEKGGDQNVRSIAPPFSAAGGWQHPAVAPFTDPSSLFAVFQSQCMIANQAQ</sequence>
<reference evidence="2 3" key="1">
    <citation type="journal article" date="2013" name="Nat. Genet.">
        <title>The high-quality draft genome of peach (Prunus persica) identifies unique patterns of genetic diversity, domestication and genome evolution.</title>
        <authorList>
            <consortium name="International Peach Genome Initiative"/>
            <person name="Verde I."/>
            <person name="Abbott A.G."/>
            <person name="Scalabrin S."/>
            <person name="Jung S."/>
            <person name="Shu S."/>
            <person name="Marroni F."/>
            <person name="Zhebentyayeva T."/>
            <person name="Dettori M.T."/>
            <person name="Grimwood J."/>
            <person name="Cattonaro F."/>
            <person name="Zuccolo A."/>
            <person name="Rossini L."/>
            <person name="Jenkins J."/>
            <person name="Vendramin E."/>
            <person name="Meisel L.A."/>
            <person name="Decroocq V."/>
            <person name="Sosinski B."/>
            <person name="Prochnik S."/>
            <person name="Mitros T."/>
            <person name="Policriti A."/>
            <person name="Cipriani G."/>
            <person name="Dondini L."/>
            <person name="Ficklin S."/>
            <person name="Goodstein D.M."/>
            <person name="Xuan P."/>
            <person name="Del Fabbro C."/>
            <person name="Aramini V."/>
            <person name="Copetti D."/>
            <person name="Gonzalez S."/>
            <person name="Horner D.S."/>
            <person name="Falchi R."/>
            <person name="Lucas S."/>
            <person name="Mica E."/>
            <person name="Maldonado J."/>
            <person name="Lazzari B."/>
            <person name="Bielenberg D."/>
            <person name="Pirona R."/>
            <person name="Miculan M."/>
            <person name="Barakat A."/>
            <person name="Testolin R."/>
            <person name="Stella A."/>
            <person name="Tartarini S."/>
            <person name="Tonutti P."/>
            <person name="Arus P."/>
            <person name="Orellana A."/>
            <person name="Wells C."/>
            <person name="Main D."/>
            <person name="Vizzotto G."/>
            <person name="Silva H."/>
            <person name="Salamini F."/>
            <person name="Schmutz J."/>
            <person name="Morgante M."/>
            <person name="Rokhsar D.S."/>
        </authorList>
    </citation>
    <scope>NUCLEOTIDE SEQUENCE [LARGE SCALE GENOMIC DNA]</scope>
    <source>
        <strain evidence="3">cv. Nemared</strain>
    </source>
</reference>